<dbReference type="Gene3D" id="2.60.120.1250">
    <property type="entry name" value="Peptidase M60, enhancin-like domain 1"/>
    <property type="match status" value="1"/>
</dbReference>
<dbReference type="SMART" id="SM00060">
    <property type="entry name" value="FN3"/>
    <property type="match status" value="2"/>
</dbReference>
<comment type="caution">
    <text evidence="5">The sequence shown here is derived from an EMBL/GenBank/DDBJ whole genome shotgun (WGS) entry which is preliminary data.</text>
</comment>
<dbReference type="SUPFAM" id="SSF63446">
    <property type="entry name" value="Type I dockerin domain"/>
    <property type="match status" value="1"/>
</dbReference>
<proteinExistence type="predicted"/>
<evidence type="ECO:0000256" key="1">
    <source>
        <dbReference type="SAM" id="MobiDB-lite"/>
    </source>
</evidence>
<evidence type="ECO:0000313" key="5">
    <source>
        <dbReference type="EMBL" id="GAA6408797.1"/>
    </source>
</evidence>
<feature type="signal peptide" evidence="2">
    <location>
        <begin position="1"/>
        <end position="26"/>
    </location>
</feature>
<dbReference type="SUPFAM" id="SSF49785">
    <property type="entry name" value="Galactose-binding domain-like"/>
    <property type="match status" value="1"/>
</dbReference>
<dbReference type="InterPro" id="IPR036116">
    <property type="entry name" value="FN3_sf"/>
</dbReference>
<feature type="domain" description="Fibronectin type-III" evidence="3">
    <location>
        <begin position="632"/>
        <end position="721"/>
    </location>
</feature>
<feature type="compositionally biased region" description="Basic and acidic residues" evidence="1">
    <location>
        <begin position="165"/>
        <end position="180"/>
    </location>
</feature>
<organism evidence="5 6">
    <name type="scientific">Blautia hominis</name>
    <dbReference type="NCBI Taxonomy" id="2025493"/>
    <lineage>
        <taxon>Bacteria</taxon>
        <taxon>Bacillati</taxon>
        <taxon>Bacillota</taxon>
        <taxon>Clostridia</taxon>
        <taxon>Lachnospirales</taxon>
        <taxon>Lachnospiraceae</taxon>
        <taxon>Blautia</taxon>
    </lineage>
</organism>
<dbReference type="InterPro" id="IPR031161">
    <property type="entry name" value="Peptidase_M60_dom"/>
</dbReference>
<dbReference type="Gene3D" id="2.60.120.260">
    <property type="entry name" value="Galactose-binding domain-like"/>
    <property type="match status" value="1"/>
</dbReference>
<feature type="region of interest" description="Disordered" evidence="1">
    <location>
        <begin position="1569"/>
        <end position="1590"/>
    </location>
</feature>
<evidence type="ECO:0000256" key="2">
    <source>
        <dbReference type="SAM" id="SignalP"/>
    </source>
</evidence>
<keyword evidence="2" id="KW-0732">Signal</keyword>
<evidence type="ECO:0000313" key="6">
    <source>
        <dbReference type="Proteomes" id="UP001600943"/>
    </source>
</evidence>
<dbReference type="PROSITE" id="PS51723">
    <property type="entry name" value="PEPTIDASE_M60"/>
    <property type="match status" value="1"/>
</dbReference>
<protein>
    <submittedName>
        <fullName evidence="5">M60 family metallopeptidase</fullName>
    </submittedName>
</protein>
<keyword evidence="6" id="KW-1185">Reference proteome</keyword>
<sequence length="1847" mass="201243">MKMKKLCAWLLVSGMLLQTPGTTVFAAGPGQSGRFLNAAGQTRREEAGISLLTEKQEKQAEVPRKGEAPGDRAGTPTAGETSGDQAGAPTAGEMPGDQAGVPAAGETPGDQAGAPTTGETSGDQAGAPTTGETPGDQAGAPTTGETSGDRTEAPTAGETSGDQTEAPKKEETPGSREESGKQAGAQEGETVPGSEAGNRTLQGQLHLSLIYTLPYSDPESLNGGLQAVLTNGDQQFRAAFSMQEGERVSKKAEASFVDLEPGEYHLRISGGSFAAYDQDVEIQAMDQKMQFLDVYTGMDLSDMEKHPGVIGYGDVDQDGVIDENDKTRLIQAIHEENTDSVYDLNQDRQVDLVDLQWFSYSYGYEKTEAYVTRSYLPDEITANVGASTQVAEGSVESILSNDGSVSLKPANDEEISAENPVELQLDLEKRSDILAGALVLTPPRDSANIIQAGTVTVEYTDENGETQTIEASISGAAMFALTAAQAVMEPDGTIIVNLGKQVAIKKVVIKVTDTGGSKLADISKVEFLNGMEDRIPAPVMNIPDQVKAEPGDKKFTVTWNAQTNVAGYEVMVKKDGKSKVYPTAESSILITSFGTEKMKNNEEYTVQVRSVNGDWSSAYSEAVTVIPKPSKAPDAPENVNIAGGYRKLDITWKQMEDTDSYTLYYREKGTEAFEKKEEIKQNKYQLTDLKDGTTYEICLTGTNEMGTSGKSKIYAGETTDINPAVTSNYKLINTPLEGGGLTAHITSIDYPSAKPETDAAVADNDYTTSWSLDSWDAGGFNAGKPSPIITFDQSYEMDRLVVVPDEKQQYAYGYAKTRYWDENGTEKMIDGHFTQKKSVNGKVYYEFNYSQPFKAKRIQINFAMAWAPSDGRVSIAEMKFYYYDSLEKDVDGLFADAMHVELREDVTAAVIEELEKRADTPDEVTGDYHPKRELLLSDLAYAKELLNDKNAGRVMKVDTSVTKKKDGALGFSGGLNAWQPLGISAHAGEELAVYVGRDDADLGANTNLNLIATQYHAESGNWSKVVVQNLKNGKNEVTIPQIGSLNTEHGGSLYVEFTGNNDALNMSVRVSGGQEIPKLDLSGAADETEAKDAVRAYVEKLNTYVPKIAEQHKKLHEGKKESGCDYSYDKQNCILGATDIVLDQMMYSVSAEQILNGINSRLKSQGKDITPDDQTEVLYESCQAMEQMVTLFYQHKGLGDYHGDKTLTAQYGSKNSLPSSRLNIRYMRMFSGAFMYAGGLHIGIEWGSIAGLARSVPVQSDNGRYVSGQLFGWGIAHEIGHIINQPSYVIAEITNNYYSILAQAKETNDSVRYKYEDVYKKVTSGTKGRAENVFTSLAMYWQLHLAYDDGYNYKTYENYEEQFNSLFFARVDAYARNTAIAPAPNGIALTIPKDTDNTLMRLSCAAAEKNLLEFFEQWGMTPDEDTIAYASQFEAETRRISYITDEARAYRIEGGESTAAGTAVSAALAYVPNSNQVTITLSNDAADQNSMLGYEIYRNGQVIGFAEANDGTVTYTDTIASMNNRVFTYEVVGYDKLLQQTEKVTADTVKISNDGSVAKDGWKITTNMTSSSDLHEEGNEDNPEGSTVSGISSICNNDYTDMYTGEAKSPELVISFGRTLQAAAFKITAADTKNAIKNFDAYISQDGKQWTPVKTGSLAYSENTAVSYFNKEGDSWMYTYDAAYLKLKIKGQSTVSLSEIDILGPTGDNVELLENGIGILDEDYSYDENGGLIPAGSLIFTGEYKGNPSYNVVKLYDQDGNIMDGSQLIFAEVPAEGELGEVSSGTWIYYMEPDQIPAGVTSVRAELYRVDDAHTNEGERLVSDTLPMDVPNPLPPIHLTDNHEEGN</sequence>
<feature type="region of interest" description="Disordered" evidence="1">
    <location>
        <begin position="40"/>
        <end position="198"/>
    </location>
</feature>
<dbReference type="Proteomes" id="UP001600943">
    <property type="component" value="Unassembled WGS sequence"/>
</dbReference>
<feature type="domain" description="Peptidase M60" evidence="4">
    <location>
        <begin position="976"/>
        <end position="1348"/>
    </location>
</feature>
<dbReference type="InterPro" id="IPR042279">
    <property type="entry name" value="Pep_M60_3"/>
</dbReference>
<feature type="domain" description="Fibronectin type-III" evidence="3">
    <location>
        <begin position="538"/>
        <end position="630"/>
    </location>
</feature>
<feature type="chain" id="PRO_5045594570" evidence="2">
    <location>
        <begin position="27"/>
        <end position="1847"/>
    </location>
</feature>
<dbReference type="PROSITE" id="PS50853">
    <property type="entry name" value="FN3"/>
    <property type="match status" value="2"/>
</dbReference>
<dbReference type="InterPro" id="IPR036439">
    <property type="entry name" value="Dockerin_dom_sf"/>
</dbReference>
<dbReference type="Pfam" id="PF00041">
    <property type="entry name" value="fn3"/>
    <property type="match status" value="2"/>
</dbReference>
<evidence type="ECO:0000259" key="3">
    <source>
        <dbReference type="PROSITE" id="PS50853"/>
    </source>
</evidence>
<dbReference type="PANTHER" id="PTHR24099:SF11">
    <property type="entry name" value="FIBRONECTIN TYPE III DOMAIN-CONTAINING 3BA-RELATED"/>
    <property type="match status" value="1"/>
</dbReference>
<accession>A0ABQ0BBJ0</accession>
<dbReference type="SUPFAM" id="SSF49265">
    <property type="entry name" value="Fibronectin type III"/>
    <property type="match status" value="1"/>
</dbReference>
<dbReference type="InterPro" id="IPR013783">
    <property type="entry name" value="Ig-like_fold"/>
</dbReference>
<dbReference type="InterPro" id="IPR008979">
    <property type="entry name" value="Galactose-bd-like_sf"/>
</dbReference>
<feature type="compositionally biased region" description="Basic and acidic residues" evidence="1">
    <location>
        <begin position="54"/>
        <end position="70"/>
    </location>
</feature>
<evidence type="ECO:0000259" key="4">
    <source>
        <dbReference type="PROSITE" id="PS51723"/>
    </source>
</evidence>
<dbReference type="PANTHER" id="PTHR24099">
    <property type="entry name" value="E3 UBIQUITIN-PROTEIN LIGASE TRIM36-RELATED"/>
    <property type="match status" value="1"/>
</dbReference>
<dbReference type="Pfam" id="PF13402">
    <property type="entry name" value="Peptidase_M60"/>
    <property type="match status" value="1"/>
</dbReference>
<dbReference type="CDD" id="cd00063">
    <property type="entry name" value="FN3"/>
    <property type="match status" value="2"/>
</dbReference>
<name>A0ABQ0BBJ0_9FIRM</name>
<gene>
    <name evidence="5" type="ORF">K040078D81_29140</name>
</gene>
<dbReference type="Gene3D" id="1.10.390.30">
    <property type="entry name" value="Peptidase M60, enhancin-like domain 3"/>
    <property type="match status" value="1"/>
</dbReference>
<dbReference type="Gene3D" id="2.60.40.10">
    <property type="entry name" value="Immunoglobulins"/>
    <property type="match status" value="2"/>
</dbReference>
<dbReference type="InterPro" id="IPR050617">
    <property type="entry name" value="E3_ligase_FN3/SPRY"/>
</dbReference>
<feature type="region of interest" description="Disordered" evidence="1">
    <location>
        <begin position="1823"/>
        <end position="1847"/>
    </location>
</feature>
<reference evidence="5 6" key="1">
    <citation type="submission" date="2024-04" db="EMBL/GenBank/DDBJ databases">
        <title>Defined microbial consortia suppress multidrug-resistant proinflammatory Enterobacteriaceae via ecological control.</title>
        <authorList>
            <person name="Furuichi M."/>
            <person name="Kawaguchi T."/>
            <person name="Pust M."/>
            <person name="Yasuma K."/>
            <person name="Plichta D."/>
            <person name="Hasegawa N."/>
            <person name="Ohya T."/>
            <person name="Bhattarai S."/>
            <person name="Sasajima S."/>
            <person name="Aoto Y."/>
            <person name="Tuganbaev T."/>
            <person name="Yaginuma M."/>
            <person name="Ueda M."/>
            <person name="Okahashi N."/>
            <person name="Amafuji K."/>
            <person name="Kiridooshi Y."/>
            <person name="Sugita K."/>
            <person name="Strazar M."/>
            <person name="Skelly A."/>
            <person name="Suda W."/>
            <person name="Hattori M."/>
            <person name="Nakamoto N."/>
            <person name="Caballero S."/>
            <person name="Norman J."/>
            <person name="Olle B."/>
            <person name="Tanoue T."/>
            <person name="Arita M."/>
            <person name="Bucci V."/>
            <person name="Atarashi K."/>
            <person name="Xavier R."/>
            <person name="Honda K."/>
        </authorList>
    </citation>
    <scope>NUCLEOTIDE SEQUENCE [LARGE SCALE GENOMIC DNA]</scope>
    <source>
        <strain evidence="6">k04-0078-D8-1</strain>
    </source>
</reference>
<dbReference type="InterPro" id="IPR003961">
    <property type="entry name" value="FN3_dom"/>
</dbReference>
<dbReference type="SMART" id="SM01276">
    <property type="entry name" value="M60-like"/>
    <property type="match status" value="1"/>
</dbReference>
<dbReference type="EMBL" id="BAABYW010000001">
    <property type="protein sequence ID" value="GAA6408797.1"/>
    <property type="molecule type" value="Genomic_DNA"/>
</dbReference>
<dbReference type="Gene3D" id="1.10.1330.10">
    <property type="entry name" value="Dockerin domain"/>
    <property type="match status" value="1"/>
</dbReference>